<gene>
    <name evidence="2" type="ORF">GCU60_08825</name>
</gene>
<comment type="caution">
    <text evidence="2">The sequence shown here is derived from an EMBL/GenBank/DDBJ whole genome shotgun (WGS) entry which is preliminary data.</text>
</comment>
<dbReference type="EMBL" id="JAAGWG010000011">
    <property type="protein sequence ID" value="NEK85864.1"/>
    <property type="molecule type" value="Genomic_DNA"/>
</dbReference>
<reference evidence="2 3" key="1">
    <citation type="submission" date="2019-12" db="EMBL/GenBank/DDBJ databases">
        <title>the WGS of Blastococcus saxobsidens 67B17.</title>
        <authorList>
            <person name="Jiang Z."/>
        </authorList>
    </citation>
    <scope>NUCLEOTIDE SEQUENCE [LARGE SCALE GENOMIC DNA]</scope>
    <source>
        <strain evidence="2 3">67B17</strain>
    </source>
</reference>
<keyword evidence="1" id="KW-0812">Transmembrane</keyword>
<dbReference type="AlphaFoldDB" id="A0A6L9W358"/>
<accession>A0A6L9W358</accession>
<feature type="transmembrane region" description="Helical" evidence="1">
    <location>
        <begin position="116"/>
        <end position="134"/>
    </location>
</feature>
<feature type="transmembrane region" description="Helical" evidence="1">
    <location>
        <begin position="39"/>
        <end position="59"/>
    </location>
</feature>
<sequence>MNEWLAGASRAQLALVMGLFCGIGGALGVVVIAGEGWAGALPAAIGAGLGGGLIGATLLHGQLRRRAEALGPLPAATRRAAERASLRGPVPEDPGTRAAAHALARTALAEHRRRRVVGIVSALFVLAMLVFLAVQASPWWWAGVAAAIGLLVHGWVVLPRRLERRAELLQPSSGGPDGGRDG</sequence>
<evidence type="ECO:0000256" key="1">
    <source>
        <dbReference type="SAM" id="Phobius"/>
    </source>
</evidence>
<proteinExistence type="predicted"/>
<dbReference type="RefSeq" id="WP_163204328.1">
    <property type="nucleotide sequence ID" value="NZ_JAAGWG010000011.1"/>
</dbReference>
<feature type="transmembrane region" description="Helical" evidence="1">
    <location>
        <begin position="140"/>
        <end position="158"/>
    </location>
</feature>
<keyword evidence="1" id="KW-1133">Transmembrane helix</keyword>
<feature type="transmembrane region" description="Helical" evidence="1">
    <location>
        <begin position="12"/>
        <end position="33"/>
    </location>
</feature>
<keyword evidence="1" id="KW-0472">Membrane</keyword>
<evidence type="ECO:0000313" key="2">
    <source>
        <dbReference type="EMBL" id="NEK85864.1"/>
    </source>
</evidence>
<name>A0A6L9W358_9ACTN</name>
<organism evidence="2 3">
    <name type="scientific">Blastococcus saxobsidens</name>
    <dbReference type="NCBI Taxonomy" id="138336"/>
    <lineage>
        <taxon>Bacteria</taxon>
        <taxon>Bacillati</taxon>
        <taxon>Actinomycetota</taxon>
        <taxon>Actinomycetes</taxon>
        <taxon>Geodermatophilales</taxon>
        <taxon>Geodermatophilaceae</taxon>
        <taxon>Blastococcus</taxon>
    </lineage>
</organism>
<protein>
    <submittedName>
        <fullName evidence="2">Uncharacterized protein</fullName>
    </submittedName>
</protein>
<evidence type="ECO:0000313" key="3">
    <source>
        <dbReference type="Proteomes" id="UP000479241"/>
    </source>
</evidence>
<dbReference type="Proteomes" id="UP000479241">
    <property type="component" value="Unassembled WGS sequence"/>
</dbReference>